<dbReference type="GO" id="GO:0007155">
    <property type="term" value="P:cell adhesion"/>
    <property type="evidence" value="ECO:0007669"/>
    <property type="project" value="InterPro"/>
</dbReference>
<name>A0A969PRZ5_9BACI</name>
<comment type="similarity">
    <text evidence="5">Belongs to the bacterial solute-binding protein 9 family.</text>
</comment>
<feature type="region of interest" description="Disordered" evidence="6">
    <location>
        <begin position="20"/>
        <end position="61"/>
    </location>
</feature>
<dbReference type="GO" id="GO:0030313">
    <property type="term" value="C:cell envelope"/>
    <property type="evidence" value="ECO:0007669"/>
    <property type="project" value="UniProtKB-SubCell"/>
</dbReference>
<evidence type="ECO:0000256" key="2">
    <source>
        <dbReference type="ARBA" id="ARBA00022448"/>
    </source>
</evidence>
<dbReference type="PRINTS" id="PR00690">
    <property type="entry name" value="ADHESNFAMILY"/>
</dbReference>
<dbReference type="PRINTS" id="PR00691">
    <property type="entry name" value="ADHESINB"/>
</dbReference>
<evidence type="ECO:0000256" key="3">
    <source>
        <dbReference type="ARBA" id="ARBA00022723"/>
    </source>
</evidence>
<dbReference type="Pfam" id="PF01297">
    <property type="entry name" value="ZnuA"/>
    <property type="match status" value="1"/>
</dbReference>
<dbReference type="SUPFAM" id="SSF53807">
    <property type="entry name" value="Helical backbone' metal receptor"/>
    <property type="match status" value="1"/>
</dbReference>
<dbReference type="PANTHER" id="PTHR42953">
    <property type="entry name" value="HIGH-AFFINITY ZINC UPTAKE SYSTEM PROTEIN ZNUA-RELATED"/>
    <property type="match status" value="1"/>
</dbReference>
<proteinExistence type="inferred from homology"/>
<evidence type="ECO:0000313" key="7">
    <source>
        <dbReference type="EMBL" id="NJP38445.1"/>
    </source>
</evidence>
<dbReference type="Proteomes" id="UP000752012">
    <property type="component" value="Unassembled WGS sequence"/>
</dbReference>
<feature type="compositionally biased region" description="Low complexity" evidence="6">
    <location>
        <begin position="26"/>
        <end position="49"/>
    </location>
</feature>
<keyword evidence="3" id="KW-0479">Metal-binding</keyword>
<dbReference type="PANTHER" id="PTHR42953:SF1">
    <property type="entry name" value="METAL-BINDING PROTEIN HI_0362-RELATED"/>
    <property type="match status" value="1"/>
</dbReference>
<keyword evidence="2 5" id="KW-0813">Transport</keyword>
<organism evidence="7 8">
    <name type="scientific">Alkalicoccus luteus</name>
    <dbReference type="NCBI Taxonomy" id="1237094"/>
    <lineage>
        <taxon>Bacteria</taxon>
        <taxon>Bacillati</taxon>
        <taxon>Bacillota</taxon>
        <taxon>Bacilli</taxon>
        <taxon>Bacillales</taxon>
        <taxon>Bacillaceae</taxon>
        <taxon>Alkalicoccus</taxon>
    </lineage>
</organism>
<evidence type="ECO:0000256" key="6">
    <source>
        <dbReference type="SAM" id="MobiDB-lite"/>
    </source>
</evidence>
<dbReference type="InterPro" id="IPR006128">
    <property type="entry name" value="Lipoprotein_PsaA-like"/>
</dbReference>
<dbReference type="AlphaFoldDB" id="A0A969PRZ5"/>
<evidence type="ECO:0000256" key="4">
    <source>
        <dbReference type="ARBA" id="ARBA00022729"/>
    </source>
</evidence>
<dbReference type="InterPro" id="IPR006129">
    <property type="entry name" value="AdhesinB"/>
</dbReference>
<protein>
    <submittedName>
        <fullName evidence="7">Zinc ABC transporter solute-binding protein</fullName>
    </submittedName>
</protein>
<reference evidence="7 8" key="1">
    <citation type="submission" date="2020-03" db="EMBL/GenBank/DDBJ databases">
        <title>Assessment of the enzymatic potential of alkaline-tolerant lipase obtained from Bacillus luteus H11 (technogenic soil) for the bioremediation of saline soils contaminated with petroleum substances.</title>
        <authorList>
            <person name="Kalwasinska A."/>
        </authorList>
    </citation>
    <scope>NUCLEOTIDE SEQUENCE [LARGE SCALE GENOMIC DNA]</scope>
    <source>
        <strain evidence="7 8">H11</strain>
    </source>
</reference>
<comment type="subcellular location">
    <subcellularLocation>
        <location evidence="1">Cell envelope</location>
    </subcellularLocation>
</comment>
<keyword evidence="8" id="KW-1185">Reference proteome</keyword>
<sequence length="333" mass="36446">MKRAGLLTMGVLFLTACGAENNENSGGLNDNGAENNENTEGLNENVGESNEADAEGNEAEAAGDTLQVTASFSVIADFVEQVGGDHVEVDYIVPRGEEPEEHEPTPGNFQTVADSEAFFVNGMGLESWLQSLMDNASETEAVELADGIDGIALEESDAEDPHAWLNPQNVEIYVENIKEKLIELNPEAEADFEANAEAYLEEISELDAWIEEELSAVPEEHRFLTISEDALVYFGERYDFDTAGIWELNSHEEGTPSQISGMVDEVQERGVPYVFVESTVSPNYMETVSENADVPIYEDMLYTDGIGEDDTGISSYVDMMEHNTEAIRSALGE</sequence>
<keyword evidence="4" id="KW-0732">Signal</keyword>
<dbReference type="EMBL" id="JAATHJ010000022">
    <property type="protein sequence ID" value="NJP38445.1"/>
    <property type="molecule type" value="Genomic_DNA"/>
</dbReference>
<comment type="caution">
    <text evidence="7">The sequence shown here is derived from an EMBL/GenBank/DDBJ whole genome shotgun (WGS) entry which is preliminary data.</text>
</comment>
<evidence type="ECO:0000256" key="1">
    <source>
        <dbReference type="ARBA" id="ARBA00004196"/>
    </source>
</evidence>
<dbReference type="GO" id="GO:0030001">
    <property type="term" value="P:metal ion transport"/>
    <property type="evidence" value="ECO:0007669"/>
    <property type="project" value="InterPro"/>
</dbReference>
<evidence type="ECO:0000313" key="8">
    <source>
        <dbReference type="Proteomes" id="UP000752012"/>
    </source>
</evidence>
<evidence type="ECO:0000256" key="5">
    <source>
        <dbReference type="RuleBase" id="RU003512"/>
    </source>
</evidence>
<gene>
    <name evidence="7" type="ORF">HCN83_12685</name>
</gene>
<dbReference type="PROSITE" id="PS51257">
    <property type="entry name" value="PROKAR_LIPOPROTEIN"/>
    <property type="match status" value="1"/>
</dbReference>
<accession>A0A969PRZ5</accession>
<dbReference type="GO" id="GO:0046872">
    <property type="term" value="F:metal ion binding"/>
    <property type="evidence" value="ECO:0007669"/>
    <property type="project" value="UniProtKB-KW"/>
</dbReference>
<dbReference type="InterPro" id="IPR006127">
    <property type="entry name" value="ZnuA-like"/>
</dbReference>
<dbReference type="RefSeq" id="WP_168007931.1">
    <property type="nucleotide sequence ID" value="NZ_JAATHJ010000022.1"/>
</dbReference>
<dbReference type="Gene3D" id="3.40.50.1980">
    <property type="entry name" value="Nitrogenase molybdenum iron protein domain"/>
    <property type="match status" value="2"/>
</dbReference>
<dbReference type="InterPro" id="IPR050492">
    <property type="entry name" value="Bact_metal-bind_prot9"/>
</dbReference>